<feature type="region of interest" description="Disordered" evidence="1">
    <location>
        <begin position="263"/>
        <end position="286"/>
    </location>
</feature>
<keyword evidence="5" id="KW-1185">Reference proteome</keyword>
<evidence type="ECO:0000256" key="1">
    <source>
        <dbReference type="SAM" id="MobiDB-lite"/>
    </source>
</evidence>
<feature type="signal peptide" evidence="3">
    <location>
        <begin position="1"/>
        <end position="27"/>
    </location>
</feature>
<dbReference type="RefSeq" id="WP_193004124.1">
    <property type="nucleotide sequence ID" value="NZ_CP040449.1"/>
</dbReference>
<dbReference type="AlphaFoldDB" id="A0A5J6WUV5"/>
<evidence type="ECO:0000256" key="3">
    <source>
        <dbReference type="SAM" id="SignalP"/>
    </source>
</evidence>
<proteinExistence type="predicted"/>
<evidence type="ECO:0000313" key="4">
    <source>
        <dbReference type="EMBL" id="QFI54692.1"/>
    </source>
</evidence>
<dbReference type="EMBL" id="CP040449">
    <property type="protein sequence ID" value="QFI54692.1"/>
    <property type="molecule type" value="Genomic_DNA"/>
</dbReference>
<dbReference type="KEGG" id="asim:FE240_08305"/>
<accession>A0A5J6WUV5</accession>
<reference evidence="4 5" key="1">
    <citation type="submission" date="2019-05" db="EMBL/GenBank/DDBJ databases">
        <title>OXA-830, a novel chromosomally encoded expanded-spectrum class D beta-lactamase in Aeromonas simiae.</title>
        <authorList>
            <person name="Zhou W."/>
            <person name="Chen Q."/>
        </authorList>
    </citation>
    <scope>NUCLEOTIDE SEQUENCE [LARGE SCALE GENOMIC DNA]</scope>
    <source>
        <strain evidence="4 5">A6</strain>
    </source>
</reference>
<evidence type="ECO:0000256" key="2">
    <source>
        <dbReference type="SAM" id="Phobius"/>
    </source>
</evidence>
<dbReference type="Proteomes" id="UP000594034">
    <property type="component" value="Chromosome"/>
</dbReference>
<keyword evidence="2" id="KW-1133">Transmembrane helix</keyword>
<feature type="chain" id="PRO_5023873448" description="TspB protein" evidence="3">
    <location>
        <begin position="28"/>
        <end position="368"/>
    </location>
</feature>
<protein>
    <recommendedName>
        <fullName evidence="6">TspB protein</fullName>
    </recommendedName>
</protein>
<organism evidence="4 5">
    <name type="scientific">Aeromonas simiae</name>
    <dbReference type="NCBI Taxonomy" id="218936"/>
    <lineage>
        <taxon>Bacteria</taxon>
        <taxon>Pseudomonadati</taxon>
        <taxon>Pseudomonadota</taxon>
        <taxon>Gammaproteobacteria</taxon>
        <taxon>Aeromonadales</taxon>
        <taxon>Aeromonadaceae</taxon>
        <taxon>Aeromonas</taxon>
    </lineage>
</organism>
<keyword evidence="2" id="KW-0472">Membrane</keyword>
<feature type="transmembrane region" description="Helical" evidence="2">
    <location>
        <begin position="347"/>
        <end position="365"/>
    </location>
</feature>
<keyword evidence="2" id="KW-0812">Transmembrane</keyword>
<evidence type="ECO:0008006" key="6">
    <source>
        <dbReference type="Google" id="ProtNLM"/>
    </source>
</evidence>
<gene>
    <name evidence="4" type="ORF">FE240_08305</name>
</gene>
<sequence length="368" mass="38887">MVDLRGCCLLRTVAAVSLIALTAPVHADVVELFPGAGTVRVANGTTGRIVGVTSIDRTARTVGAVIDARDQFGNAVRVNRVLRVVPDALARFGRTCLSPAGAARCAAVSAITAAAAYAGYDLINGWLEKPAVPAGECPSDYVFLPLNGGSVKTFPGLPCVKKYASYWVFRTAGPDPTVAQWADPDSTPTVQSNVFYTTWGAPSTPLGPVDIYAYRRSWLQNDVRSEPLTGGAVSDAEFADLVLSDPAALQISPGLYPDVFEPVTVDETAPNPGEGTNPSPDPEAQEDLITMSDVPTETIDVRRFYDWGSGWLPRQCPAPTVVPVMGQNFSIDYATLCGLIESAVAPVLRLLALFGFLSIVIVGVGRSS</sequence>
<keyword evidence="3" id="KW-0732">Signal</keyword>
<evidence type="ECO:0000313" key="5">
    <source>
        <dbReference type="Proteomes" id="UP000594034"/>
    </source>
</evidence>
<name>A0A5J6WUV5_9GAMM</name>